<dbReference type="InterPro" id="IPR013083">
    <property type="entry name" value="Znf_RING/FYVE/PHD"/>
</dbReference>
<dbReference type="GO" id="GO:0008270">
    <property type="term" value="F:zinc ion binding"/>
    <property type="evidence" value="ECO:0007669"/>
    <property type="project" value="UniProtKB-KW"/>
</dbReference>
<dbReference type="GeneTree" id="ENSGT00390000012141"/>
<dbReference type="Gene3D" id="3.30.40.10">
    <property type="entry name" value="Zinc/RING finger domain, C3HC4 (zinc finger)"/>
    <property type="match status" value="1"/>
</dbReference>
<evidence type="ECO:0000259" key="16">
    <source>
        <dbReference type="PROSITE" id="PS50089"/>
    </source>
</evidence>
<keyword evidence="13 15" id="KW-0472">Membrane</keyword>
<dbReference type="Pfam" id="PF13920">
    <property type="entry name" value="zf-C3HC4_3"/>
    <property type="match status" value="1"/>
</dbReference>
<reference evidence="17" key="2">
    <citation type="submission" date="2025-09" db="UniProtKB">
        <authorList>
            <consortium name="Ensembl"/>
        </authorList>
    </citation>
    <scope>IDENTIFICATION</scope>
</reference>
<comment type="subcellular location">
    <subcellularLocation>
        <location evidence="2">Mitochondrion outer membrane</location>
        <topology evidence="2">Multi-pass membrane protein</topology>
    </subcellularLocation>
</comment>
<dbReference type="Proteomes" id="UP000261340">
    <property type="component" value="Unplaced"/>
</dbReference>
<evidence type="ECO:0000256" key="10">
    <source>
        <dbReference type="ARBA" id="ARBA00022833"/>
    </source>
</evidence>
<accession>A0A3Q0RC65</accession>
<feature type="transmembrane region" description="Helical" evidence="15">
    <location>
        <begin position="235"/>
        <end position="257"/>
    </location>
</feature>
<sequence length="352" mass="39870">MEGFSVNVLEATCLGVSIALSGLSFYLYKKGRTTVDKLDNAPQFITDKSLKAILKHTPGARLEYVVIEGAVEPAGRPLMSQYNRDAVGVLRTFMVKDHRLLWNGISRSWIDDERIVHKNIDAVPFLLVGLDKTEVRVKSPLQASGLNMEITHERFHQASHSLFDIMVQYLSGEKPRGQLEIEKMLRVGTNLIGIGELTLDTDGILTLQPPSNGSQYFLSTADFKTLRGENEILAFWWKVLGITSALAGAAVLFWVGLRYYRQLKLRWEQEQESREFNRQLAEDLRLHTNVTGPDDHQDTANLCVICLNQPRNCVLLDCGHMCCCYTCYQALPQRKCPICRQNIVRVLPLYQV</sequence>
<evidence type="ECO:0000256" key="5">
    <source>
        <dbReference type="ARBA" id="ARBA00022692"/>
    </source>
</evidence>
<keyword evidence="4" id="KW-0808">Transferase</keyword>
<keyword evidence="12" id="KW-0496">Mitochondrion</keyword>
<evidence type="ECO:0000256" key="3">
    <source>
        <dbReference type="ARBA" id="ARBA00012483"/>
    </source>
</evidence>
<dbReference type="AlphaFoldDB" id="A0A3Q0RC65"/>
<dbReference type="Pfam" id="PF12483">
    <property type="entry name" value="GIDE"/>
    <property type="match status" value="1"/>
</dbReference>
<evidence type="ECO:0000256" key="4">
    <source>
        <dbReference type="ARBA" id="ARBA00022679"/>
    </source>
</evidence>
<evidence type="ECO:0000256" key="13">
    <source>
        <dbReference type="ARBA" id="ARBA00023136"/>
    </source>
</evidence>
<dbReference type="InterPro" id="IPR001841">
    <property type="entry name" value="Znf_RING"/>
</dbReference>
<keyword evidence="18" id="KW-1185">Reference proteome</keyword>
<evidence type="ECO:0000256" key="6">
    <source>
        <dbReference type="ARBA" id="ARBA00022723"/>
    </source>
</evidence>
<dbReference type="GO" id="GO:0016567">
    <property type="term" value="P:protein ubiquitination"/>
    <property type="evidence" value="ECO:0007669"/>
    <property type="project" value="InterPro"/>
</dbReference>
<dbReference type="GO" id="GO:0061630">
    <property type="term" value="F:ubiquitin protein ligase activity"/>
    <property type="evidence" value="ECO:0007669"/>
    <property type="project" value="UniProtKB-EC"/>
</dbReference>
<dbReference type="STRING" id="61819.ENSACIP00000006540"/>
<dbReference type="InterPro" id="IPR051652">
    <property type="entry name" value="MDM2_MDM4_MUL1"/>
</dbReference>
<evidence type="ECO:0000256" key="12">
    <source>
        <dbReference type="ARBA" id="ARBA00023128"/>
    </source>
</evidence>
<keyword evidence="8" id="KW-0833">Ubl conjugation pathway</keyword>
<dbReference type="PANTHER" id="PTHR12183:SF6">
    <property type="entry name" value="RING-TYPE E3 UBIQUITIN TRANSFERASE"/>
    <property type="match status" value="1"/>
</dbReference>
<dbReference type="InterPro" id="IPR022170">
    <property type="entry name" value="MUL1-like"/>
</dbReference>
<evidence type="ECO:0000313" key="17">
    <source>
        <dbReference type="Ensembl" id="ENSACIP00000006540.1"/>
    </source>
</evidence>
<evidence type="ECO:0000256" key="8">
    <source>
        <dbReference type="ARBA" id="ARBA00022786"/>
    </source>
</evidence>
<evidence type="ECO:0000313" key="18">
    <source>
        <dbReference type="Proteomes" id="UP000261340"/>
    </source>
</evidence>
<evidence type="ECO:0000256" key="9">
    <source>
        <dbReference type="ARBA" id="ARBA00022787"/>
    </source>
</evidence>
<evidence type="ECO:0000256" key="2">
    <source>
        <dbReference type="ARBA" id="ARBA00004374"/>
    </source>
</evidence>
<keyword evidence="6" id="KW-0479">Metal-binding</keyword>
<evidence type="ECO:0000256" key="11">
    <source>
        <dbReference type="ARBA" id="ARBA00022989"/>
    </source>
</evidence>
<reference evidence="17" key="1">
    <citation type="submission" date="2025-08" db="UniProtKB">
        <authorList>
            <consortium name="Ensembl"/>
        </authorList>
    </citation>
    <scope>IDENTIFICATION</scope>
</reference>
<evidence type="ECO:0000256" key="1">
    <source>
        <dbReference type="ARBA" id="ARBA00000900"/>
    </source>
</evidence>
<dbReference type="PANTHER" id="PTHR12183">
    <property type="entry name" value="MITOCHONDRIAL UBIQUITIN LIGASE ACTIVATOR OF NFKB 1"/>
    <property type="match status" value="1"/>
</dbReference>
<dbReference type="Ensembl" id="ENSACIT00000006738.1">
    <property type="protein sequence ID" value="ENSACIP00000006540.1"/>
    <property type="gene ID" value="ENSACIG00000005131.1"/>
</dbReference>
<feature type="domain" description="RING-type" evidence="16">
    <location>
        <begin position="303"/>
        <end position="340"/>
    </location>
</feature>
<keyword evidence="5 15" id="KW-0812">Transmembrane</keyword>
<evidence type="ECO:0000256" key="15">
    <source>
        <dbReference type="SAM" id="Phobius"/>
    </source>
</evidence>
<dbReference type="OMA" id="FWWKVLA"/>
<dbReference type="GO" id="GO:0005741">
    <property type="term" value="C:mitochondrial outer membrane"/>
    <property type="evidence" value="ECO:0007669"/>
    <property type="project" value="UniProtKB-SubCell"/>
</dbReference>
<dbReference type="PROSITE" id="PS50089">
    <property type="entry name" value="ZF_RING_2"/>
    <property type="match status" value="1"/>
</dbReference>
<evidence type="ECO:0000256" key="7">
    <source>
        <dbReference type="ARBA" id="ARBA00022771"/>
    </source>
</evidence>
<keyword evidence="7 14" id="KW-0863">Zinc-finger</keyword>
<keyword evidence="10" id="KW-0862">Zinc</keyword>
<comment type="catalytic activity">
    <reaction evidence="1">
        <text>S-ubiquitinyl-[E2 ubiquitin-conjugating enzyme]-L-cysteine + [acceptor protein]-L-lysine = [E2 ubiquitin-conjugating enzyme]-L-cysteine + N(6)-ubiquitinyl-[acceptor protein]-L-lysine.</text>
        <dbReference type="EC" id="2.3.2.27"/>
    </reaction>
</comment>
<keyword evidence="11 15" id="KW-1133">Transmembrane helix</keyword>
<dbReference type="EC" id="2.3.2.27" evidence="3"/>
<proteinExistence type="predicted"/>
<dbReference type="SMART" id="SM00184">
    <property type="entry name" value="RING"/>
    <property type="match status" value="1"/>
</dbReference>
<dbReference type="SUPFAM" id="SSF57850">
    <property type="entry name" value="RING/U-box"/>
    <property type="match status" value="1"/>
</dbReference>
<keyword evidence="9" id="KW-1000">Mitochondrion outer membrane</keyword>
<evidence type="ECO:0000256" key="14">
    <source>
        <dbReference type="PROSITE-ProRule" id="PRU00175"/>
    </source>
</evidence>
<protein>
    <recommendedName>
        <fullName evidence="3">RING-type E3 ubiquitin transferase</fullName>
        <ecNumber evidence="3">2.3.2.27</ecNumber>
    </recommendedName>
</protein>
<organism evidence="17 18">
    <name type="scientific">Amphilophus citrinellus</name>
    <name type="common">Midas cichlid</name>
    <name type="synonym">Cichlasoma citrinellum</name>
    <dbReference type="NCBI Taxonomy" id="61819"/>
    <lineage>
        <taxon>Eukaryota</taxon>
        <taxon>Metazoa</taxon>
        <taxon>Chordata</taxon>
        <taxon>Craniata</taxon>
        <taxon>Vertebrata</taxon>
        <taxon>Euteleostomi</taxon>
        <taxon>Actinopterygii</taxon>
        <taxon>Neopterygii</taxon>
        <taxon>Teleostei</taxon>
        <taxon>Neoteleostei</taxon>
        <taxon>Acanthomorphata</taxon>
        <taxon>Ovalentaria</taxon>
        <taxon>Cichlomorphae</taxon>
        <taxon>Cichliformes</taxon>
        <taxon>Cichlidae</taxon>
        <taxon>New World cichlids</taxon>
        <taxon>Cichlasomatinae</taxon>
        <taxon>Heroini</taxon>
        <taxon>Amphilophus</taxon>
    </lineage>
</organism>
<name>A0A3Q0RC65_AMPCI</name>